<protein>
    <submittedName>
        <fullName evidence="2">Uncharacterized protein</fullName>
    </submittedName>
</protein>
<keyword evidence="3" id="KW-1185">Reference proteome</keyword>
<organism evidence="2 3">
    <name type="scientific">Triparma columacea</name>
    <dbReference type="NCBI Taxonomy" id="722753"/>
    <lineage>
        <taxon>Eukaryota</taxon>
        <taxon>Sar</taxon>
        <taxon>Stramenopiles</taxon>
        <taxon>Ochrophyta</taxon>
        <taxon>Bolidophyceae</taxon>
        <taxon>Parmales</taxon>
        <taxon>Triparmaceae</taxon>
        <taxon>Triparma</taxon>
    </lineage>
</organism>
<comment type="caution">
    <text evidence="2">The sequence shown here is derived from an EMBL/GenBank/DDBJ whole genome shotgun (WGS) entry which is preliminary data.</text>
</comment>
<dbReference type="OrthoDB" id="195147at2759"/>
<dbReference type="EMBL" id="BRYA01000132">
    <property type="protein sequence ID" value="GMI40581.1"/>
    <property type="molecule type" value="Genomic_DNA"/>
</dbReference>
<feature type="compositionally biased region" description="Basic and acidic residues" evidence="1">
    <location>
        <begin position="54"/>
        <end position="68"/>
    </location>
</feature>
<accession>A0A9W7L9S8</accession>
<gene>
    <name evidence="2" type="ORF">TrCOL_g7866</name>
</gene>
<dbReference type="Gene3D" id="2.30.30.140">
    <property type="match status" value="1"/>
</dbReference>
<evidence type="ECO:0000313" key="3">
    <source>
        <dbReference type="Proteomes" id="UP001165065"/>
    </source>
</evidence>
<evidence type="ECO:0000256" key="1">
    <source>
        <dbReference type="SAM" id="MobiDB-lite"/>
    </source>
</evidence>
<proteinExistence type="predicted"/>
<evidence type="ECO:0000313" key="2">
    <source>
        <dbReference type="EMBL" id="GMI40581.1"/>
    </source>
</evidence>
<dbReference type="AlphaFoldDB" id="A0A9W7L9S8"/>
<name>A0A9W7L9S8_9STRA</name>
<sequence>MGAAASSLSPSEQEKLAADIKETYEAKAGSMDSKAMYKEIAGMVNNATSSGHIAESKDAGDGPEVDAKEDNDDDTGDTFDNSASMITKPAPINSKKFKVRRLSKQLSDHLVVPDNELNFKIGDIVKAMPPDETMKFEGVCVAIDEKNEFMLIDFGDGAEPSEVLVSTVQRIQNGSNLEVDDIVQAKPPGTPIYVIGRVSRVNDDGTYDISYEGCDDVDLAVELKYLRKVGSGRSSGFKKIKKAVKVFSAVKAFGMGVEGGNLFGKPRVKAEGKE</sequence>
<reference evidence="3" key="1">
    <citation type="journal article" date="2023" name="Commun. Biol.">
        <title>Genome analysis of Parmales, the sister group of diatoms, reveals the evolutionary specialization of diatoms from phago-mixotrophs to photoautotrophs.</title>
        <authorList>
            <person name="Ban H."/>
            <person name="Sato S."/>
            <person name="Yoshikawa S."/>
            <person name="Yamada K."/>
            <person name="Nakamura Y."/>
            <person name="Ichinomiya M."/>
            <person name="Sato N."/>
            <person name="Blanc-Mathieu R."/>
            <person name="Endo H."/>
            <person name="Kuwata A."/>
            <person name="Ogata H."/>
        </authorList>
    </citation>
    <scope>NUCLEOTIDE SEQUENCE [LARGE SCALE GENOMIC DNA]</scope>
</reference>
<dbReference type="Proteomes" id="UP001165065">
    <property type="component" value="Unassembled WGS sequence"/>
</dbReference>
<feature type="region of interest" description="Disordered" evidence="1">
    <location>
        <begin position="48"/>
        <end position="86"/>
    </location>
</feature>